<dbReference type="Pfam" id="PF02666">
    <property type="entry name" value="PS_Dcarbxylase"/>
    <property type="match status" value="1"/>
</dbReference>
<accession>A0A4R5LMW4</accession>
<organism evidence="5 6">
    <name type="scientific">Seongchinamella unica</name>
    <dbReference type="NCBI Taxonomy" id="2547392"/>
    <lineage>
        <taxon>Bacteria</taxon>
        <taxon>Pseudomonadati</taxon>
        <taxon>Pseudomonadota</taxon>
        <taxon>Gammaproteobacteria</taxon>
        <taxon>Cellvibrionales</taxon>
        <taxon>Halieaceae</taxon>
        <taxon>Seongchinamella</taxon>
    </lineage>
</organism>
<proteinExistence type="predicted"/>
<keyword evidence="4" id="KW-0670">Pyruvate</keyword>
<dbReference type="Proteomes" id="UP000295554">
    <property type="component" value="Unassembled WGS sequence"/>
</dbReference>
<evidence type="ECO:0000256" key="3">
    <source>
        <dbReference type="ARBA" id="ARBA00023239"/>
    </source>
</evidence>
<dbReference type="EMBL" id="SMSE01000008">
    <property type="protein sequence ID" value="TDG11264.1"/>
    <property type="molecule type" value="Genomic_DNA"/>
</dbReference>
<keyword evidence="2" id="KW-0865">Zymogen</keyword>
<evidence type="ECO:0000256" key="1">
    <source>
        <dbReference type="ARBA" id="ARBA00022793"/>
    </source>
</evidence>
<keyword evidence="6" id="KW-1185">Reference proteome</keyword>
<evidence type="ECO:0000256" key="2">
    <source>
        <dbReference type="ARBA" id="ARBA00023145"/>
    </source>
</evidence>
<keyword evidence="3" id="KW-0456">Lyase</keyword>
<dbReference type="AlphaFoldDB" id="A0A4R5LMW4"/>
<sequence>MKGILVKSISIVALVILMFTGFQPGAYAEDAQQPLGGAAAELAELLESAPQVREMLAASIEKAKQINPDGNSNPVQSVDDYLEFVSWAETAMPWSLLYQKDYPDIYDDTFQSLVYFHFLVDQSLPQLEGRGLVNDSLQYAEPFASWIVSFSRSWGSYLDTEESWNERNYQLALENPAYGLQNGWYEAPSNWSTFNDFFARYLRSPAQRPIAEPEDNSVVVSYADSTPQGVWAIDDDSMLVVEDGAPIKSSSVRSIRALLGENSGYRDAFAGGSMTHSFLDVNDYHRYHFPLAGTVKEVSIIPGINPSGGSVWWDASNRRYAFNPGSRLGWQSVETRGLVVLDTGAFGLVALLPIGMSAVSSVSFEDTVKPGAVVEKGDMLGHFAFGGSDFVMLFQKGVNFTIEAPEKDGGDYGHLLMGERLGNMKLEANP</sequence>
<keyword evidence="1" id="KW-0210">Decarboxylase</keyword>
<gene>
    <name evidence="5" type="ORF">E2F43_18895</name>
</gene>
<reference evidence="5 6" key="1">
    <citation type="submission" date="2019-03" db="EMBL/GenBank/DDBJ databases">
        <title>Seongchinamella monodicae gen. nov., sp. nov., a novel member of the Gammaproteobacteria isolated from a tidal mudflat of beach.</title>
        <authorList>
            <person name="Yang H.G."/>
            <person name="Kang J.W."/>
            <person name="Lee S.D."/>
        </authorList>
    </citation>
    <scope>NUCLEOTIDE SEQUENCE [LARGE SCALE GENOMIC DNA]</scope>
    <source>
        <strain evidence="5 6">GH4-78</strain>
    </source>
</reference>
<dbReference type="RefSeq" id="WP_133215684.1">
    <property type="nucleotide sequence ID" value="NZ_SMSE01000008.1"/>
</dbReference>
<evidence type="ECO:0000256" key="4">
    <source>
        <dbReference type="ARBA" id="ARBA00023317"/>
    </source>
</evidence>
<dbReference type="PANTHER" id="PTHR10067">
    <property type="entry name" value="PHOSPHATIDYLSERINE DECARBOXYLASE"/>
    <property type="match status" value="1"/>
</dbReference>
<dbReference type="GO" id="GO:0004609">
    <property type="term" value="F:phosphatidylserine decarboxylase activity"/>
    <property type="evidence" value="ECO:0007669"/>
    <property type="project" value="InterPro"/>
</dbReference>
<comment type="caution">
    <text evidence="5">The sequence shown here is derived from an EMBL/GenBank/DDBJ whole genome shotgun (WGS) entry which is preliminary data.</text>
</comment>
<dbReference type="InterPro" id="IPR003817">
    <property type="entry name" value="PS_Dcarbxylase"/>
</dbReference>
<dbReference type="OrthoDB" id="9802030at2"/>
<dbReference type="GO" id="GO:0008654">
    <property type="term" value="P:phospholipid biosynthetic process"/>
    <property type="evidence" value="ECO:0007669"/>
    <property type="project" value="InterPro"/>
</dbReference>
<name>A0A4R5LMW4_9GAMM</name>
<evidence type="ECO:0000313" key="6">
    <source>
        <dbReference type="Proteomes" id="UP000295554"/>
    </source>
</evidence>
<evidence type="ECO:0000313" key="5">
    <source>
        <dbReference type="EMBL" id="TDG11264.1"/>
    </source>
</evidence>
<protein>
    <submittedName>
        <fullName evidence="5">Phosphatidylserine decarboxylase</fullName>
    </submittedName>
</protein>
<dbReference type="PANTHER" id="PTHR10067:SF13">
    <property type="entry name" value="PHOSPHATIDYLSERINE DECARBOXYLASE"/>
    <property type="match status" value="1"/>
</dbReference>